<keyword evidence="7 8" id="KW-0472">Membrane</keyword>
<feature type="transmembrane region" description="Helical" evidence="8">
    <location>
        <begin position="146"/>
        <end position="169"/>
    </location>
</feature>
<evidence type="ECO:0000256" key="4">
    <source>
        <dbReference type="ARBA" id="ARBA00022475"/>
    </source>
</evidence>
<dbReference type="PROSITE" id="PS50850">
    <property type="entry name" value="MFS"/>
    <property type="match status" value="1"/>
</dbReference>
<evidence type="ECO:0000259" key="9">
    <source>
        <dbReference type="PROSITE" id="PS50850"/>
    </source>
</evidence>
<keyword evidence="8" id="KW-0997">Cell inner membrane</keyword>
<evidence type="ECO:0000256" key="1">
    <source>
        <dbReference type="ARBA" id="ARBA00004651"/>
    </source>
</evidence>
<evidence type="ECO:0000256" key="3">
    <source>
        <dbReference type="ARBA" id="ARBA00022448"/>
    </source>
</evidence>
<dbReference type="Proteomes" id="UP000094329">
    <property type="component" value="Unassembled WGS sequence"/>
</dbReference>
<dbReference type="InterPro" id="IPR036259">
    <property type="entry name" value="MFS_trans_sf"/>
</dbReference>
<dbReference type="Pfam" id="PF07690">
    <property type="entry name" value="MFS_1"/>
    <property type="match status" value="1"/>
</dbReference>
<keyword evidence="5 8" id="KW-0812">Transmembrane</keyword>
<feature type="transmembrane region" description="Helical" evidence="8">
    <location>
        <begin position="85"/>
        <end position="102"/>
    </location>
</feature>
<feature type="transmembrane region" description="Helical" evidence="8">
    <location>
        <begin position="175"/>
        <end position="193"/>
    </location>
</feature>
<comment type="subcellular location">
    <subcellularLocation>
        <location evidence="8">Cell inner membrane</location>
        <topology evidence="8">Multi-pass membrane protein</topology>
    </subcellularLocation>
    <subcellularLocation>
        <location evidence="1">Cell membrane</location>
        <topology evidence="1">Multi-pass membrane protein</topology>
    </subcellularLocation>
</comment>
<dbReference type="CDD" id="cd17320">
    <property type="entry name" value="MFS_MdfA_MDR_like"/>
    <property type="match status" value="1"/>
</dbReference>
<keyword evidence="11" id="KW-1185">Reference proteome</keyword>
<feature type="domain" description="Major facilitator superfamily (MFS) profile" evidence="9">
    <location>
        <begin position="19"/>
        <end position="406"/>
    </location>
</feature>
<evidence type="ECO:0000256" key="7">
    <source>
        <dbReference type="ARBA" id="ARBA00023136"/>
    </source>
</evidence>
<evidence type="ECO:0000256" key="6">
    <source>
        <dbReference type="ARBA" id="ARBA00022989"/>
    </source>
</evidence>
<feature type="transmembrane region" description="Helical" evidence="8">
    <location>
        <begin position="54"/>
        <end position="73"/>
    </location>
</feature>
<dbReference type="PANTHER" id="PTHR23502">
    <property type="entry name" value="MAJOR FACILITATOR SUPERFAMILY"/>
    <property type="match status" value="1"/>
</dbReference>
<feature type="transmembrane region" description="Helical" evidence="8">
    <location>
        <begin position="108"/>
        <end position="126"/>
    </location>
</feature>
<proteinExistence type="inferred from homology"/>
<dbReference type="NCBIfam" id="TIGR00710">
    <property type="entry name" value="efflux_Bcr_CflA"/>
    <property type="match status" value="1"/>
</dbReference>
<name>A0ABX3A2I7_9GAMM</name>
<feature type="transmembrane region" description="Helical" evidence="8">
    <location>
        <begin position="381"/>
        <end position="401"/>
    </location>
</feature>
<protein>
    <recommendedName>
        <fullName evidence="8">Bcr/CflA family efflux transporter</fullName>
    </recommendedName>
</protein>
<dbReference type="InterPro" id="IPR020846">
    <property type="entry name" value="MFS_dom"/>
</dbReference>
<evidence type="ECO:0000256" key="2">
    <source>
        <dbReference type="ARBA" id="ARBA00006236"/>
    </source>
</evidence>
<comment type="caution">
    <text evidence="10">The sequence shown here is derived from an EMBL/GenBank/DDBJ whole genome shotgun (WGS) entry which is preliminary data.</text>
</comment>
<keyword evidence="4" id="KW-1003">Cell membrane</keyword>
<feature type="transmembrane region" description="Helical" evidence="8">
    <location>
        <begin position="288"/>
        <end position="307"/>
    </location>
</feature>
<organism evidence="10 11">
    <name type="scientific">Piscirickettsia litoralis</name>
    <dbReference type="NCBI Taxonomy" id="1891921"/>
    <lineage>
        <taxon>Bacteria</taxon>
        <taxon>Pseudomonadati</taxon>
        <taxon>Pseudomonadota</taxon>
        <taxon>Gammaproteobacteria</taxon>
        <taxon>Thiotrichales</taxon>
        <taxon>Piscirickettsiaceae</taxon>
        <taxon>Piscirickettsia</taxon>
    </lineage>
</organism>
<evidence type="ECO:0000256" key="8">
    <source>
        <dbReference type="RuleBase" id="RU365088"/>
    </source>
</evidence>
<feature type="transmembrane region" description="Helical" evidence="8">
    <location>
        <begin position="214"/>
        <end position="238"/>
    </location>
</feature>
<sequence>MSIWVACSEVRKPINETLFLIGIFIVMAVGPFLSDMYLPSLPAMVQYFGSSHAMIQNSLSLYLAGFAVAQLFYGPLSDGFGRRRALLVGAGVCLVGTLLTLQAETVSVLLLGRFIQGLGAAAFPAISRAAMSDMYQGTRLAKMGSYTALVFSAVAAGAPILGGVIQHYFDWRVNFVVLGLFVLLILLIVLFVLPETHFKRTENALSPRVLGSRYWFLLTNGRFLAYTLGACVGFGSIMAYGTVTPFLFQKVLGLSAQAYGELSLCLAAGLFVGSFLNTRLVARYATPTLIIIGYSITLVAGLTMLIAAELGFLNVYVIIIPMFLFVIGACLLFSNSMAGAFAGVAHMAGSAGAAYGLVQVSFAVFVTFLLSFFHIKNQLPFAVSLVLMSLFGLSVFLIVVVRTRKRQEAH</sequence>
<dbReference type="InterPro" id="IPR004812">
    <property type="entry name" value="Efflux_drug-R_Bcr/CmlA"/>
</dbReference>
<dbReference type="PANTHER" id="PTHR23502:SF132">
    <property type="entry name" value="POLYAMINE TRANSPORTER 2-RELATED"/>
    <property type="match status" value="1"/>
</dbReference>
<keyword evidence="3 8" id="KW-0813">Transport</keyword>
<comment type="similarity">
    <text evidence="2 8">Belongs to the major facilitator superfamily. Bcr/CmlA family.</text>
</comment>
<dbReference type="SUPFAM" id="SSF103473">
    <property type="entry name" value="MFS general substrate transporter"/>
    <property type="match status" value="1"/>
</dbReference>
<keyword evidence="6 8" id="KW-1133">Transmembrane helix</keyword>
<reference evidence="10 11" key="1">
    <citation type="submission" date="2016-08" db="EMBL/GenBank/DDBJ databases">
        <title>Draft genome sequence of Candidatus Piscirickettsia litoralis, from seawater.</title>
        <authorList>
            <person name="Wan X."/>
            <person name="Lee A.J."/>
            <person name="Hou S."/>
            <person name="Donachie S.P."/>
        </authorList>
    </citation>
    <scope>NUCLEOTIDE SEQUENCE [LARGE SCALE GENOMIC DNA]</scope>
    <source>
        <strain evidence="10 11">Y2</strain>
    </source>
</reference>
<feature type="transmembrane region" description="Helical" evidence="8">
    <location>
        <begin position="354"/>
        <end position="375"/>
    </location>
</feature>
<gene>
    <name evidence="10" type="ORF">BGC07_09320</name>
</gene>
<dbReference type="Gene3D" id="1.20.1720.10">
    <property type="entry name" value="Multidrug resistance protein D"/>
    <property type="match status" value="1"/>
</dbReference>
<dbReference type="EMBL" id="MDTU01000001">
    <property type="protein sequence ID" value="ODN43077.1"/>
    <property type="molecule type" value="Genomic_DNA"/>
</dbReference>
<feature type="transmembrane region" description="Helical" evidence="8">
    <location>
        <begin position="258"/>
        <end position="276"/>
    </location>
</feature>
<accession>A0ABX3A2I7</accession>
<evidence type="ECO:0000256" key="5">
    <source>
        <dbReference type="ARBA" id="ARBA00022692"/>
    </source>
</evidence>
<evidence type="ECO:0000313" key="11">
    <source>
        <dbReference type="Proteomes" id="UP000094329"/>
    </source>
</evidence>
<feature type="transmembrane region" description="Helical" evidence="8">
    <location>
        <begin position="17"/>
        <end position="34"/>
    </location>
</feature>
<feature type="transmembrane region" description="Helical" evidence="8">
    <location>
        <begin position="313"/>
        <end position="333"/>
    </location>
</feature>
<dbReference type="InterPro" id="IPR011701">
    <property type="entry name" value="MFS"/>
</dbReference>
<dbReference type="RefSeq" id="WP_069312875.1">
    <property type="nucleotide sequence ID" value="NZ_MDTU01000001.1"/>
</dbReference>
<evidence type="ECO:0000313" key="10">
    <source>
        <dbReference type="EMBL" id="ODN43077.1"/>
    </source>
</evidence>